<comment type="caution">
    <text evidence="2">The sequence shown here is derived from an EMBL/GenBank/DDBJ whole genome shotgun (WGS) entry which is preliminary data.</text>
</comment>
<dbReference type="AlphaFoldDB" id="A0A4R2KBQ8"/>
<gene>
    <name evidence="2" type="ORF">EV655_108144</name>
</gene>
<sequence length="102" mass="11194">MRPVLHGDVVAAARALYVRSPEERLAAMALMLARADAADAYRKRFHRAHPEWGNGSLMALACRQDLPPEPPLDDPDYCRCLALVLASLADSRMSKAAFSGRC</sequence>
<keyword evidence="3" id="KW-1185">Reference proteome</keyword>
<dbReference type="Proteomes" id="UP000295142">
    <property type="component" value="Unassembled WGS sequence"/>
</dbReference>
<accession>A0A4R2KBQ8</accession>
<dbReference type="InterPro" id="IPR056644">
    <property type="entry name" value="DUF7742"/>
</dbReference>
<feature type="domain" description="DUF7742" evidence="1">
    <location>
        <begin position="2"/>
        <end position="88"/>
    </location>
</feature>
<evidence type="ECO:0000259" key="1">
    <source>
        <dbReference type="Pfam" id="PF24891"/>
    </source>
</evidence>
<reference evidence="2 3" key="1">
    <citation type="submission" date="2019-03" db="EMBL/GenBank/DDBJ databases">
        <title>Genomic Encyclopedia of Type Strains, Phase IV (KMG-IV): sequencing the most valuable type-strain genomes for metagenomic binning, comparative biology and taxonomic classification.</title>
        <authorList>
            <person name="Goeker M."/>
        </authorList>
    </citation>
    <scope>NUCLEOTIDE SEQUENCE [LARGE SCALE GENOMIC DNA]</scope>
    <source>
        <strain evidence="2 3">DSM 4868</strain>
    </source>
</reference>
<name>A0A4R2KBQ8_9RHOB</name>
<dbReference type="EMBL" id="SLWW01000008">
    <property type="protein sequence ID" value="TCO70903.1"/>
    <property type="molecule type" value="Genomic_DNA"/>
</dbReference>
<protein>
    <recommendedName>
        <fullName evidence="1">DUF7742 domain-containing protein</fullName>
    </recommendedName>
</protein>
<proteinExistence type="predicted"/>
<dbReference type="RefSeq" id="WP_132544894.1">
    <property type="nucleotide sequence ID" value="NZ_SLWW01000008.1"/>
</dbReference>
<evidence type="ECO:0000313" key="3">
    <source>
        <dbReference type="Proteomes" id="UP000295142"/>
    </source>
</evidence>
<evidence type="ECO:0000313" key="2">
    <source>
        <dbReference type="EMBL" id="TCO70903.1"/>
    </source>
</evidence>
<dbReference type="Pfam" id="PF24891">
    <property type="entry name" value="DUF7742"/>
    <property type="match status" value="1"/>
</dbReference>
<organism evidence="2 3">
    <name type="scientific">Rhodovulum euryhalinum</name>
    <dbReference type="NCBI Taxonomy" id="35805"/>
    <lineage>
        <taxon>Bacteria</taxon>
        <taxon>Pseudomonadati</taxon>
        <taxon>Pseudomonadota</taxon>
        <taxon>Alphaproteobacteria</taxon>
        <taxon>Rhodobacterales</taxon>
        <taxon>Paracoccaceae</taxon>
        <taxon>Rhodovulum</taxon>
    </lineage>
</organism>